<evidence type="ECO:0000256" key="7">
    <source>
        <dbReference type="ARBA" id="ARBA00023295"/>
    </source>
</evidence>
<evidence type="ECO:0000256" key="6">
    <source>
        <dbReference type="ARBA" id="ARBA00023277"/>
    </source>
</evidence>
<dbReference type="PRINTS" id="PR00134">
    <property type="entry name" value="GLHYDRLASE10"/>
</dbReference>
<dbReference type="PANTHER" id="PTHR31490">
    <property type="entry name" value="GLYCOSYL HYDROLASE"/>
    <property type="match status" value="1"/>
</dbReference>
<dbReference type="Pfam" id="PF00331">
    <property type="entry name" value="Glyco_hydro_10"/>
    <property type="match status" value="1"/>
</dbReference>
<protein>
    <recommendedName>
        <fullName evidence="9">Beta-xylanase</fullName>
        <ecNumber evidence="9">3.2.1.8</ecNumber>
    </recommendedName>
</protein>
<sequence>MHLHRLLSILCLSIAGTNCLNAEALPPFSGASLLPEDISPHQWSFYPGKHNNASVARAEPVVAEHPSFQQAMRVHVIQPSGHFYNGCISLPANQAVASGDTLLIRLYFRSIQNAEETGEGFATVFVQGPKPKYKKYLIREITASKEWKEYTLPAKVTDTLPKGQLSLLIGAGGGSKAQIWEVGGIEFLNYGDGVDPSDFPKTKTTYAGREIDALWRVAANKRIERYRKGDFHVRVTTLDGKPVAGATVEVRQQRHAYHFGSVVTPALITGKTKDAEIYRQKVLELFNQSGMENALKWGPWESEWGGHFKQPVTLKALKWLKDYDFYTRGHVLVWPSKKHMGKRIQPYLPANDPQSADPIAKQIVLDHIENITTATADYLDEWDVLNEPYHDHYLMDAFGDQVMVGWFKEARQHLPTHALYINDAGILSDNGRDIIHHEDYIQKLDYLLENGAPVTGLGLQGHFGTSPTSIEKVYRILDQFHNAFPKLNIRITEFDIQTDDESLLGDYTRDFLTIVFSHPATVGVQCWGFWAGAHWRPESALYTKDWREKLNGREWKRLTREVWWTTLSGQTQNDGTFSGRGFYGDYTVRVSHQGQTQEVEFQLSKSETNEPTVRF</sequence>
<dbReference type="InterPro" id="IPR001000">
    <property type="entry name" value="GH10_dom"/>
</dbReference>
<dbReference type="GO" id="GO:0045493">
    <property type="term" value="P:xylan catabolic process"/>
    <property type="evidence" value="ECO:0007669"/>
    <property type="project" value="UniProtKB-KW"/>
</dbReference>
<dbReference type="PROSITE" id="PS51760">
    <property type="entry name" value="GH10_2"/>
    <property type="match status" value="1"/>
</dbReference>
<keyword evidence="8 9" id="KW-0624">Polysaccharide degradation</keyword>
<evidence type="ECO:0000313" key="12">
    <source>
        <dbReference type="EMBL" id="MBC2602795.1"/>
    </source>
</evidence>
<comment type="similarity">
    <text evidence="2 9">Belongs to the glycosyl hydrolase 10 (cellulase F) family.</text>
</comment>
<evidence type="ECO:0000256" key="2">
    <source>
        <dbReference type="ARBA" id="ARBA00007495"/>
    </source>
</evidence>
<keyword evidence="4 10" id="KW-0732">Signal</keyword>
<dbReference type="InterPro" id="IPR017853">
    <property type="entry name" value="GH"/>
</dbReference>
<evidence type="ECO:0000256" key="8">
    <source>
        <dbReference type="ARBA" id="ARBA00023326"/>
    </source>
</evidence>
<evidence type="ECO:0000313" key="13">
    <source>
        <dbReference type="Proteomes" id="UP000525652"/>
    </source>
</evidence>
<evidence type="ECO:0000259" key="11">
    <source>
        <dbReference type="PROSITE" id="PS51760"/>
    </source>
</evidence>
<comment type="catalytic activity">
    <reaction evidence="1 9">
        <text>Endohydrolysis of (1-&gt;4)-beta-D-xylosidic linkages in xylans.</text>
        <dbReference type="EC" id="3.2.1.8"/>
    </reaction>
</comment>
<keyword evidence="5 9" id="KW-0378">Hydrolase</keyword>
<comment type="caution">
    <text evidence="12">The sequence shown here is derived from an EMBL/GenBank/DDBJ whole genome shotgun (WGS) entry which is preliminary data.</text>
</comment>
<gene>
    <name evidence="12" type="ORF">H5P30_13505</name>
</gene>
<dbReference type="AlphaFoldDB" id="A0A7X1E4R2"/>
<keyword evidence="6 9" id="KW-0119">Carbohydrate metabolism</keyword>
<evidence type="ECO:0000256" key="9">
    <source>
        <dbReference type="RuleBase" id="RU361174"/>
    </source>
</evidence>
<evidence type="ECO:0000256" key="10">
    <source>
        <dbReference type="SAM" id="SignalP"/>
    </source>
</evidence>
<evidence type="ECO:0000256" key="4">
    <source>
        <dbReference type="ARBA" id="ARBA00022729"/>
    </source>
</evidence>
<accession>A0A7X1E4R2</accession>
<organism evidence="12 13">
    <name type="scientific">Puniceicoccus vermicola</name>
    <dbReference type="NCBI Taxonomy" id="388746"/>
    <lineage>
        <taxon>Bacteria</taxon>
        <taxon>Pseudomonadati</taxon>
        <taxon>Verrucomicrobiota</taxon>
        <taxon>Opitutia</taxon>
        <taxon>Puniceicoccales</taxon>
        <taxon>Puniceicoccaceae</taxon>
        <taxon>Puniceicoccus</taxon>
    </lineage>
</organism>
<evidence type="ECO:0000256" key="5">
    <source>
        <dbReference type="ARBA" id="ARBA00022801"/>
    </source>
</evidence>
<dbReference type="Gene3D" id="2.60.120.260">
    <property type="entry name" value="Galactose-binding domain-like"/>
    <property type="match status" value="1"/>
</dbReference>
<feature type="chain" id="PRO_5031172613" description="Beta-xylanase" evidence="10">
    <location>
        <begin position="23"/>
        <end position="615"/>
    </location>
</feature>
<dbReference type="PANTHER" id="PTHR31490:SF88">
    <property type="entry name" value="BETA-XYLANASE"/>
    <property type="match status" value="1"/>
</dbReference>
<dbReference type="InterPro" id="IPR044846">
    <property type="entry name" value="GH10"/>
</dbReference>
<keyword evidence="13" id="KW-1185">Reference proteome</keyword>
<evidence type="ECO:0000256" key="1">
    <source>
        <dbReference type="ARBA" id="ARBA00000681"/>
    </source>
</evidence>
<reference evidence="12 13" key="1">
    <citation type="submission" date="2020-07" db="EMBL/GenBank/DDBJ databases">
        <authorList>
            <person name="Feng X."/>
        </authorList>
    </citation>
    <scope>NUCLEOTIDE SEQUENCE [LARGE SCALE GENOMIC DNA]</scope>
    <source>
        <strain evidence="12 13">JCM14086</strain>
    </source>
</reference>
<dbReference type="SUPFAM" id="SSF51445">
    <property type="entry name" value="(Trans)glycosidases"/>
    <property type="match status" value="1"/>
</dbReference>
<dbReference type="RefSeq" id="WP_185693459.1">
    <property type="nucleotide sequence ID" value="NZ_JACHVA010000101.1"/>
</dbReference>
<proteinExistence type="inferred from homology"/>
<dbReference type="GO" id="GO:0031176">
    <property type="term" value="F:endo-1,4-beta-xylanase activity"/>
    <property type="evidence" value="ECO:0007669"/>
    <property type="project" value="UniProtKB-EC"/>
</dbReference>
<dbReference type="Gene3D" id="3.20.20.80">
    <property type="entry name" value="Glycosidases"/>
    <property type="match status" value="1"/>
</dbReference>
<dbReference type="EC" id="3.2.1.8" evidence="9"/>
<feature type="signal peptide" evidence="10">
    <location>
        <begin position="1"/>
        <end position="22"/>
    </location>
</feature>
<dbReference type="EMBL" id="JACHVA010000101">
    <property type="protein sequence ID" value="MBC2602795.1"/>
    <property type="molecule type" value="Genomic_DNA"/>
</dbReference>
<keyword evidence="7 9" id="KW-0326">Glycosidase</keyword>
<feature type="domain" description="GH10" evidence="11">
    <location>
        <begin position="261"/>
        <end position="561"/>
    </location>
</feature>
<keyword evidence="3 12" id="KW-0858">Xylan degradation</keyword>
<name>A0A7X1E4R2_9BACT</name>
<dbReference type="Proteomes" id="UP000525652">
    <property type="component" value="Unassembled WGS sequence"/>
</dbReference>
<evidence type="ECO:0000256" key="3">
    <source>
        <dbReference type="ARBA" id="ARBA00022651"/>
    </source>
</evidence>
<dbReference type="SMART" id="SM00633">
    <property type="entry name" value="Glyco_10"/>
    <property type="match status" value="1"/>
</dbReference>